<dbReference type="Proteomes" id="UP000199055">
    <property type="component" value="Unassembled WGS sequence"/>
</dbReference>
<evidence type="ECO:0000313" key="2">
    <source>
        <dbReference type="EMBL" id="SER00404.1"/>
    </source>
</evidence>
<protein>
    <submittedName>
        <fullName evidence="2">Uncharacterized protein</fullName>
    </submittedName>
</protein>
<dbReference type="Pfam" id="PF19784">
    <property type="entry name" value="DUF6269"/>
    <property type="match status" value="1"/>
</dbReference>
<proteinExistence type="predicted"/>
<evidence type="ECO:0000256" key="1">
    <source>
        <dbReference type="SAM" id="MobiDB-lite"/>
    </source>
</evidence>
<dbReference type="InterPro" id="IPR046236">
    <property type="entry name" value="DUF6269"/>
</dbReference>
<dbReference type="EMBL" id="FOET01000026">
    <property type="protein sequence ID" value="SER00404.1"/>
    <property type="molecule type" value="Genomic_DNA"/>
</dbReference>
<accession>A0A1H9KMP1</accession>
<organism evidence="2 3">
    <name type="scientific">Streptomyces radiopugnans</name>
    <dbReference type="NCBI Taxonomy" id="403935"/>
    <lineage>
        <taxon>Bacteria</taxon>
        <taxon>Bacillati</taxon>
        <taxon>Actinomycetota</taxon>
        <taxon>Actinomycetes</taxon>
        <taxon>Kitasatosporales</taxon>
        <taxon>Streptomycetaceae</taxon>
        <taxon>Streptomyces</taxon>
    </lineage>
</organism>
<keyword evidence="3" id="KW-1185">Reference proteome</keyword>
<name>A0A1H9KMP1_9ACTN</name>
<dbReference type="AlphaFoldDB" id="A0A1H9KMP1"/>
<sequence length="74" mass="8239">MHDDTDDPLHVQHLLDVLTEVELQGAADRELPVHDSAILLAAYVEHLVDRGQTHDPDPGSFELTHRLDEGHADV</sequence>
<evidence type="ECO:0000313" key="3">
    <source>
        <dbReference type="Proteomes" id="UP000199055"/>
    </source>
</evidence>
<reference evidence="2 3" key="1">
    <citation type="submission" date="2016-10" db="EMBL/GenBank/DDBJ databases">
        <authorList>
            <person name="de Groot N.N."/>
        </authorList>
    </citation>
    <scope>NUCLEOTIDE SEQUENCE [LARGE SCALE GENOMIC DNA]</scope>
    <source>
        <strain evidence="2 3">CGMCC 4.3519</strain>
    </source>
</reference>
<gene>
    <name evidence="2" type="ORF">SAMN05216481_1264</name>
</gene>
<feature type="region of interest" description="Disordered" evidence="1">
    <location>
        <begin position="50"/>
        <end position="74"/>
    </location>
</feature>